<keyword evidence="1 4" id="KW-0808">Transferase</keyword>
<proteinExistence type="predicted"/>
<dbReference type="RefSeq" id="WP_052429984.1">
    <property type="nucleotide sequence ID" value="NZ_BBLT01000002.1"/>
</dbReference>
<evidence type="ECO:0000313" key="4">
    <source>
        <dbReference type="EMBL" id="GAL84061.1"/>
    </source>
</evidence>
<comment type="caution">
    <text evidence="4">The sequence shown here is derived from an EMBL/GenBank/DDBJ whole genome shotgun (WGS) entry which is preliminary data.</text>
</comment>
<dbReference type="CDD" id="cd03801">
    <property type="entry name" value="GT4_PimA-like"/>
    <property type="match status" value="1"/>
</dbReference>
<evidence type="ECO:0000313" key="5">
    <source>
        <dbReference type="Proteomes" id="UP000030185"/>
    </source>
</evidence>
<evidence type="ECO:0000259" key="2">
    <source>
        <dbReference type="Pfam" id="PF00534"/>
    </source>
</evidence>
<dbReference type="eggNOG" id="COG0438">
    <property type="taxonomic scope" value="Bacteria"/>
</dbReference>
<dbReference type="STRING" id="153721.MYP_1289"/>
<organism evidence="4 5">
    <name type="scientific">Sporocytophaga myxococcoides</name>
    <dbReference type="NCBI Taxonomy" id="153721"/>
    <lineage>
        <taxon>Bacteria</taxon>
        <taxon>Pseudomonadati</taxon>
        <taxon>Bacteroidota</taxon>
        <taxon>Cytophagia</taxon>
        <taxon>Cytophagales</taxon>
        <taxon>Cytophagaceae</taxon>
        <taxon>Sporocytophaga</taxon>
    </lineage>
</organism>
<dbReference type="Pfam" id="PF13439">
    <property type="entry name" value="Glyco_transf_4"/>
    <property type="match status" value="1"/>
</dbReference>
<dbReference type="GO" id="GO:0009103">
    <property type="term" value="P:lipopolysaccharide biosynthetic process"/>
    <property type="evidence" value="ECO:0007669"/>
    <property type="project" value="TreeGrafter"/>
</dbReference>
<dbReference type="AlphaFoldDB" id="A0A098LAR8"/>
<dbReference type="Gene3D" id="3.40.50.2000">
    <property type="entry name" value="Glycogen Phosphorylase B"/>
    <property type="match status" value="2"/>
</dbReference>
<dbReference type="InterPro" id="IPR001296">
    <property type="entry name" value="Glyco_trans_1"/>
</dbReference>
<dbReference type="GO" id="GO:0016757">
    <property type="term" value="F:glycosyltransferase activity"/>
    <property type="evidence" value="ECO:0007669"/>
    <property type="project" value="InterPro"/>
</dbReference>
<feature type="domain" description="Glycosyltransferase subfamily 4-like N-terminal" evidence="3">
    <location>
        <begin position="15"/>
        <end position="161"/>
    </location>
</feature>
<keyword evidence="5" id="KW-1185">Reference proteome</keyword>
<dbReference type="EMBL" id="BBLT01000002">
    <property type="protein sequence ID" value="GAL84061.1"/>
    <property type="molecule type" value="Genomic_DNA"/>
</dbReference>
<sequence length="381" mass="43141">MKVLFLYLNAFSFVGGIQKFNLNFLKALDENKEKDFVVNALSLSDLKKDLNKDFSRIYQQTAEDNKFTFLLKAVVHGLKSDTIIFGHVNLIFPLTLIYGLFTNKKLILITHGIEIWKPLSFFKKICLRKLDLIITVSSYTKDKIVDIQKIDEKKIALLPNTLEPGFNFLPNAQLIDHLREKYGLKRDDKVLLTVCRLSKEEQYKGYDKVIRSLKVLSGQISNIKYVIAGKYDIEEKDRLLHIIKECGVEEKVILTGYVSNEELSSLYHLCDLFIMPSANEGFGIVFLEALACGKPVIGGNKDGSVDALLNGELGLLVDPDNGEEISEAVRNILLETADTHLLDPVYLKEKCISAFGFEKFADKVGKLVLKRELKEELINAD</sequence>
<reference evidence="4 5" key="1">
    <citation type="submission" date="2014-09" db="EMBL/GenBank/DDBJ databases">
        <title>Sporocytophaga myxococcoides PG-01 genome sequencing.</title>
        <authorList>
            <person name="Liu L."/>
            <person name="Gao P.J."/>
            <person name="Chen G.J."/>
            <person name="Wang L.S."/>
        </authorList>
    </citation>
    <scope>NUCLEOTIDE SEQUENCE [LARGE SCALE GENOMIC DNA]</scope>
    <source>
        <strain evidence="4 5">PG-01</strain>
    </source>
</reference>
<evidence type="ECO:0000259" key="3">
    <source>
        <dbReference type="Pfam" id="PF13439"/>
    </source>
</evidence>
<protein>
    <submittedName>
        <fullName evidence="4">A-glycosyltransferase</fullName>
    </submittedName>
</protein>
<dbReference type="PANTHER" id="PTHR46401:SF2">
    <property type="entry name" value="GLYCOSYLTRANSFERASE WBBK-RELATED"/>
    <property type="match status" value="1"/>
</dbReference>
<dbReference type="OrthoDB" id="9792322at2"/>
<evidence type="ECO:0000256" key="1">
    <source>
        <dbReference type="ARBA" id="ARBA00022679"/>
    </source>
</evidence>
<feature type="domain" description="Glycosyl transferase family 1" evidence="2">
    <location>
        <begin position="177"/>
        <end position="335"/>
    </location>
</feature>
<dbReference type="Pfam" id="PF00534">
    <property type="entry name" value="Glycos_transf_1"/>
    <property type="match status" value="1"/>
</dbReference>
<accession>A0A098LAR8</accession>
<dbReference type="PANTHER" id="PTHR46401">
    <property type="entry name" value="GLYCOSYLTRANSFERASE WBBK-RELATED"/>
    <property type="match status" value="1"/>
</dbReference>
<dbReference type="Proteomes" id="UP000030185">
    <property type="component" value="Unassembled WGS sequence"/>
</dbReference>
<gene>
    <name evidence="4" type="ORF">MYP_1289</name>
</gene>
<dbReference type="SUPFAM" id="SSF53756">
    <property type="entry name" value="UDP-Glycosyltransferase/glycogen phosphorylase"/>
    <property type="match status" value="1"/>
</dbReference>
<dbReference type="InterPro" id="IPR028098">
    <property type="entry name" value="Glyco_trans_4-like_N"/>
</dbReference>
<name>A0A098LAR8_9BACT</name>